<keyword evidence="1" id="KW-0479">Metal-binding</keyword>
<dbReference type="AlphaFoldDB" id="A0AAV9XEU6"/>
<dbReference type="InterPro" id="IPR036236">
    <property type="entry name" value="Znf_C2H2_sf"/>
</dbReference>
<sequence length="363" mass="41121">MTEVMYPLAFSQDYEYLGMPKRRTSTYGMPHPGVDDAQDYGILDERQIFKQDISYLNTPRSQQFQLDVSFSEDNVMSYPYSGVETSTIPTGYPDFMPSPEQSLHAFPAEAGYMSPMMGSIPMQHQLSHESIQYYNTPMSPSGVSDSAIQTQSINDSFNLSGALSSTSYSHLQPSDGTKLQPPDISIALQRTLSGGRVAKPKRQFTSATEAVYTCTVDGCGKHFKRIWNYKAHQETHNPEREKPWRCSIATCGKSFVRKTDRERHETCVHTKKKEWRCPLCSSMFARKDTLRRHEDDGCSKRTGFPKTKPKKRRSPVIPNREPNPSPIKSSPSSRASSRKSSFVSRTPMETQLLTGNRAFKMDY</sequence>
<dbReference type="PANTHER" id="PTHR23235">
    <property type="entry name" value="KRUEPPEL-LIKE TRANSCRIPTION FACTOR"/>
    <property type="match status" value="1"/>
</dbReference>
<dbReference type="PROSITE" id="PS50157">
    <property type="entry name" value="ZINC_FINGER_C2H2_2"/>
    <property type="match status" value="2"/>
</dbReference>
<evidence type="ECO:0000313" key="8">
    <source>
        <dbReference type="Proteomes" id="UP001365542"/>
    </source>
</evidence>
<dbReference type="Proteomes" id="UP001365542">
    <property type="component" value="Unassembled WGS sequence"/>
</dbReference>
<dbReference type="SMART" id="SM00355">
    <property type="entry name" value="ZnF_C2H2"/>
    <property type="match status" value="3"/>
</dbReference>
<feature type="region of interest" description="Disordered" evidence="5">
    <location>
        <begin position="291"/>
        <end position="363"/>
    </location>
</feature>
<organism evidence="7 8">
    <name type="scientific">Orbilia ellipsospora</name>
    <dbReference type="NCBI Taxonomy" id="2528407"/>
    <lineage>
        <taxon>Eukaryota</taxon>
        <taxon>Fungi</taxon>
        <taxon>Dikarya</taxon>
        <taxon>Ascomycota</taxon>
        <taxon>Pezizomycotina</taxon>
        <taxon>Orbiliomycetes</taxon>
        <taxon>Orbiliales</taxon>
        <taxon>Orbiliaceae</taxon>
        <taxon>Orbilia</taxon>
    </lineage>
</organism>
<dbReference type="GO" id="GO:0000981">
    <property type="term" value="F:DNA-binding transcription factor activity, RNA polymerase II-specific"/>
    <property type="evidence" value="ECO:0007669"/>
    <property type="project" value="TreeGrafter"/>
</dbReference>
<dbReference type="EMBL" id="JAVHJO010000005">
    <property type="protein sequence ID" value="KAK6540394.1"/>
    <property type="molecule type" value="Genomic_DNA"/>
</dbReference>
<evidence type="ECO:0000256" key="5">
    <source>
        <dbReference type="SAM" id="MobiDB-lite"/>
    </source>
</evidence>
<dbReference type="SUPFAM" id="SSF57667">
    <property type="entry name" value="beta-beta-alpha zinc fingers"/>
    <property type="match status" value="2"/>
</dbReference>
<protein>
    <recommendedName>
        <fullName evidence="6">C2H2-type domain-containing protein</fullName>
    </recommendedName>
</protein>
<dbReference type="Gene3D" id="3.30.160.60">
    <property type="entry name" value="Classic Zinc Finger"/>
    <property type="match status" value="2"/>
</dbReference>
<keyword evidence="3" id="KW-0862">Zinc</keyword>
<keyword evidence="2 4" id="KW-0863">Zinc-finger</keyword>
<dbReference type="PANTHER" id="PTHR23235:SF120">
    <property type="entry name" value="KRUPPEL-LIKE FACTOR 15"/>
    <property type="match status" value="1"/>
</dbReference>
<feature type="compositionally biased region" description="Low complexity" evidence="5">
    <location>
        <begin position="326"/>
        <end position="347"/>
    </location>
</feature>
<evidence type="ECO:0000256" key="4">
    <source>
        <dbReference type="PROSITE-ProRule" id="PRU00042"/>
    </source>
</evidence>
<gene>
    <name evidence="7" type="ORF">TWF694_009193</name>
</gene>
<accession>A0AAV9XEU6</accession>
<feature type="domain" description="C2H2-type" evidence="6">
    <location>
        <begin position="212"/>
        <end position="241"/>
    </location>
</feature>
<dbReference type="InterPro" id="IPR013087">
    <property type="entry name" value="Znf_C2H2_type"/>
</dbReference>
<reference evidence="7 8" key="1">
    <citation type="submission" date="2019-10" db="EMBL/GenBank/DDBJ databases">
        <authorList>
            <person name="Palmer J.M."/>
        </authorList>
    </citation>
    <scope>NUCLEOTIDE SEQUENCE [LARGE SCALE GENOMIC DNA]</scope>
    <source>
        <strain evidence="7 8">TWF694</strain>
    </source>
</reference>
<evidence type="ECO:0000256" key="2">
    <source>
        <dbReference type="ARBA" id="ARBA00022771"/>
    </source>
</evidence>
<name>A0AAV9XEU6_9PEZI</name>
<evidence type="ECO:0000256" key="1">
    <source>
        <dbReference type="ARBA" id="ARBA00022723"/>
    </source>
</evidence>
<evidence type="ECO:0000256" key="3">
    <source>
        <dbReference type="ARBA" id="ARBA00022833"/>
    </source>
</evidence>
<dbReference type="Pfam" id="PF00096">
    <property type="entry name" value="zf-C2H2"/>
    <property type="match status" value="1"/>
</dbReference>
<feature type="domain" description="C2H2-type" evidence="6">
    <location>
        <begin position="244"/>
        <end position="274"/>
    </location>
</feature>
<evidence type="ECO:0000259" key="6">
    <source>
        <dbReference type="PROSITE" id="PS50157"/>
    </source>
</evidence>
<keyword evidence="8" id="KW-1185">Reference proteome</keyword>
<evidence type="ECO:0000313" key="7">
    <source>
        <dbReference type="EMBL" id="KAK6540394.1"/>
    </source>
</evidence>
<comment type="caution">
    <text evidence="7">The sequence shown here is derived from an EMBL/GenBank/DDBJ whole genome shotgun (WGS) entry which is preliminary data.</text>
</comment>
<proteinExistence type="predicted"/>
<dbReference type="PROSITE" id="PS00028">
    <property type="entry name" value="ZINC_FINGER_C2H2_1"/>
    <property type="match status" value="2"/>
</dbReference>
<dbReference type="GO" id="GO:0008270">
    <property type="term" value="F:zinc ion binding"/>
    <property type="evidence" value="ECO:0007669"/>
    <property type="project" value="UniProtKB-KW"/>
</dbReference>
<dbReference type="GO" id="GO:0000978">
    <property type="term" value="F:RNA polymerase II cis-regulatory region sequence-specific DNA binding"/>
    <property type="evidence" value="ECO:0007669"/>
    <property type="project" value="TreeGrafter"/>
</dbReference>